<accession>A0A4Q0Y0W7</accession>
<dbReference type="EMBL" id="PDKO01000011">
    <property type="protein sequence ID" value="RXJ61851.1"/>
    <property type="molecule type" value="Genomic_DNA"/>
</dbReference>
<dbReference type="STRING" id="877500.GCA_000935065_00304"/>
<dbReference type="InterPro" id="IPR000524">
    <property type="entry name" value="Tscrpt_reg_HTH_GntR"/>
</dbReference>
<keyword evidence="2" id="KW-0663">Pyridoxal phosphate</keyword>
<evidence type="ECO:0000256" key="5">
    <source>
        <dbReference type="ARBA" id="ARBA00023163"/>
    </source>
</evidence>
<feature type="domain" description="HTH gntR-type" evidence="6">
    <location>
        <begin position="10"/>
        <end position="77"/>
    </location>
</feature>
<dbReference type="Gene3D" id="3.40.640.10">
    <property type="entry name" value="Type I PLP-dependent aspartate aminotransferase-like (Major domain)"/>
    <property type="match status" value="1"/>
</dbReference>
<dbReference type="InterPro" id="IPR036390">
    <property type="entry name" value="WH_DNA-bd_sf"/>
</dbReference>
<comment type="caution">
    <text evidence="7">The sequence shown here is derived from an EMBL/GenBank/DDBJ whole genome shotgun (WGS) entry which is preliminary data.</text>
</comment>
<evidence type="ECO:0000256" key="2">
    <source>
        <dbReference type="ARBA" id="ARBA00022898"/>
    </source>
</evidence>
<dbReference type="SMART" id="SM00345">
    <property type="entry name" value="HTH_GNTR"/>
    <property type="match status" value="1"/>
</dbReference>
<dbReference type="InterPro" id="IPR051446">
    <property type="entry name" value="HTH_trans_reg/aminotransferase"/>
</dbReference>
<dbReference type="GO" id="GO:0030170">
    <property type="term" value="F:pyridoxal phosphate binding"/>
    <property type="evidence" value="ECO:0007669"/>
    <property type="project" value="InterPro"/>
</dbReference>
<dbReference type="InterPro" id="IPR015421">
    <property type="entry name" value="PyrdxlP-dep_Trfase_major"/>
</dbReference>
<dbReference type="Pfam" id="PF00392">
    <property type="entry name" value="GntR"/>
    <property type="match status" value="1"/>
</dbReference>
<dbReference type="GO" id="GO:0003677">
    <property type="term" value="F:DNA binding"/>
    <property type="evidence" value="ECO:0007669"/>
    <property type="project" value="UniProtKB-KW"/>
</dbReference>
<evidence type="ECO:0000256" key="4">
    <source>
        <dbReference type="ARBA" id="ARBA00023125"/>
    </source>
</evidence>
<proteinExistence type="inferred from homology"/>
<evidence type="ECO:0000256" key="1">
    <source>
        <dbReference type="ARBA" id="ARBA00005384"/>
    </source>
</evidence>
<evidence type="ECO:0000256" key="3">
    <source>
        <dbReference type="ARBA" id="ARBA00023015"/>
    </source>
</evidence>
<dbReference type="PRINTS" id="PR00035">
    <property type="entry name" value="HTHGNTR"/>
</dbReference>
<dbReference type="GO" id="GO:0003700">
    <property type="term" value="F:DNA-binding transcription factor activity"/>
    <property type="evidence" value="ECO:0007669"/>
    <property type="project" value="InterPro"/>
</dbReference>
<dbReference type="PROSITE" id="PS50949">
    <property type="entry name" value="HTH_GNTR"/>
    <property type="match status" value="1"/>
</dbReference>
<dbReference type="RefSeq" id="WP_129082626.1">
    <property type="nucleotide sequence ID" value="NZ_CP041070.1"/>
</dbReference>
<evidence type="ECO:0000313" key="7">
    <source>
        <dbReference type="EMBL" id="RXJ61851.1"/>
    </source>
</evidence>
<evidence type="ECO:0000313" key="8">
    <source>
        <dbReference type="Proteomes" id="UP000290191"/>
    </source>
</evidence>
<protein>
    <submittedName>
        <fullName evidence="7">GntR family transcriptional regulator</fullName>
    </submittedName>
</protein>
<dbReference type="InterPro" id="IPR015424">
    <property type="entry name" value="PyrdxlP-dep_Trfase"/>
</dbReference>
<keyword evidence="8" id="KW-1185">Reference proteome</keyword>
<comment type="similarity">
    <text evidence="1">In the C-terminal section; belongs to the class-I pyridoxal-phosphate-dependent aminotransferase family.</text>
</comment>
<dbReference type="InterPro" id="IPR036388">
    <property type="entry name" value="WH-like_DNA-bd_sf"/>
</dbReference>
<dbReference type="InterPro" id="IPR004839">
    <property type="entry name" value="Aminotransferase_I/II_large"/>
</dbReference>
<dbReference type="AlphaFoldDB" id="A0A4Q0Y0W7"/>
<dbReference type="SUPFAM" id="SSF53383">
    <property type="entry name" value="PLP-dependent transferases"/>
    <property type="match status" value="1"/>
</dbReference>
<keyword evidence="4" id="KW-0238">DNA-binding</keyword>
<organism evidence="7 8">
    <name type="scientific">Halarcobacter anaerophilus</name>
    <dbReference type="NCBI Taxonomy" id="877500"/>
    <lineage>
        <taxon>Bacteria</taxon>
        <taxon>Pseudomonadati</taxon>
        <taxon>Campylobacterota</taxon>
        <taxon>Epsilonproteobacteria</taxon>
        <taxon>Campylobacterales</taxon>
        <taxon>Arcobacteraceae</taxon>
        <taxon>Halarcobacter</taxon>
    </lineage>
</organism>
<name>A0A4Q0Y0W7_9BACT</name>
<sequence length="460" mass="53503">MYEVNSSLEKPIYVQLYEQIKEDIKNNLKAGEKLPSIRKMATEYKISKNTIQSAYNQLYAEGYIESHPQKGYFVSENLYENFDKFEEITIHKKAAEKNIKYDFYPACLSEDIFPKKTWLRLYSKVLKSDLNLGIYYNSQGDIELRTQIAKYLQNSRAVKCSFENIVITSGFADSMHIILALLKKSITKIAFETPSYRVAKKIFEQNCFELEEIPVGIHGIDLKTLKNSKANLLYITPSHQYNFGVTTPIAKRIEIINWAKKNNCYIIEDDYDSELSYNNRPIPAMQGINNNKQVIYTGTFSKSFSPSLRVAYLVLPPKILEMYKKEFDYSFSTVPIDIQKTLALFIKEGFWDRHLRKVRTQNKKKHDILKEALNSKIGKEIKILREGSGLNLLIEPLINIDFEKLKEKAIENQIKIYTRDLGNNRQTLSMGFGGFKENDIKKAVEIFEKVWQKVKKKEVD</sequence>
<dbReference type="SUPFAM" id="SSF46785">
    <property type="entry name" value="Winged helix' DNA-binding domain"/>
    <property type="match status" value="1"/>
</dbReference>
<evidence type="ECO:0000259" key="6">
    <source>
        <dbReference type="PROSITE" id="PS50949"/>
    </source>
</evidence>
<dbReference type="CDD" id="cd07377">
    <property type="entry name" value="WHTH_GntR"/>
    <property type="match status" value="1"/>
</dbReference>
<keyword evidence="3" id="KW-0805">Transcription regulation</keyword>
<dbReference type="PANTHER" id="PTHR46577:SF1">
    <property type="entry name" value="HTH-TYPE TRANSCRIPTIONAL REGULATORY PROTEIN GABR"/>
    <property type="match status" value="1"/>
</dbReference>
<gene>
    <name evidence="7" type="ORF">CRV06_11750</name>
</gene>
<keyword evidence="5" id="KW-0804">Transcription</keyword>
<dbReference type="CDD" id="cd00609">
    <property type="entry name" value="AAT_like"/>
    <property type="match status" value="1"/>
</dbReference>
<dbReference type="Pfam" id="PF00155">
    <property type="entry name" value="Aminotran_1_2"/>
    <property type="match status" value="1"/>
</dbReference>
<dbReference type="OrthoDB" id="9808770at2"/>
<dbReference type="Gene3D" id="1.10.10.10">
    <property type="entry name" value="Winged helix-like DNA-binding domain superfamily/Winged helix DNA-binding domain"/>
    <property type="match status" value="1"/>
</dbReference>
<dbReference type="Proteomes" id="UP000290191">
    <property type="component" value="Unassembled WGS sequence"/>
</dbReference>
<dbReference type="PANTHER" id="PTHR46577">
    <property type="entry name" value="HTH-TYPE TRANSCRIPTIONAL REGULATORY PROTEIN GABR"/>
    <property type="match status" value="1"/>
</dbReference>
<reference evidence="7 8" key="1">
    <citation type="submission" date="2017-10" db="EMBL/GenBank/DDBJ databases">
        <title>Genomics of the genus Arcobacter.</title>
        <authorList>
            <person name="Perez-Cataluna A."/>
            <person name="Figueras M.J."/>
        </authorList>
    </citation>
    <scope>NUCLEOTIDE SEQUENCE [LARGE SCALE GENOMIC DNA]</scope>
    <source>
        <strain evidence="7 8">DSM 24636</strain>
    </source>
</reference>